<dbReference type="Proteomes" id="UP001491310">
    <property type="component" value="Unassembled WGS sequence"/>
</dbReference>
<protein>
    <recommendedName>
        <fullName evidence="2">very-long-chain 3-oxoacyl-CoA synthase</fullName>
        <ecNumber evidence="2">2.3.1.199</ecNumber>
    </recommendedName>
</protein>
<dbReference type="Gene3D" id="3.40.47.10">
    <property type="match status" value="2"/>
</dbReference>
<gene>
    <name evidence="6" type="ORF">WJX75_002613</name>
</gene>
<dbReference type="InterPro" id="IPR013601">
    <property type="entry name" value="FAE1_typ3_polyketide_synth"/>
</dbReference>
<evidence type="ECO:0000313" key="6">
    <source>
        <dbReference type="EMBL" id="KAK9904018.1"/>
    </source>
</evidence>
<dbReference type="EMBL" id="JALJOT010000013">
    <property type="protein sequence ID" value="KAK9904018.1"/>
    <property type="molecule type" value="Genomic_DNA"/>
</dbReference>
<dbReference type="InterPro" id="IPR012392">
    <property type="entry name" value="3-ktacl-CoA_syn"/>
</dbReference>
<comment type="caution">
    <text evidence="6">The sequence shown here is derived from an EMBL/GenBank/DDBJ whole genome shotgun (WGS) entry which is preliminary data.</text>
</comment>
<keyword evidence="7" id="KW-1185">Reference proteome</keyword>
<dbReference type="InterPro" id="IPR016039">
    <property type="entry name" value="Thiolase-like"/>
</dbReference>
<dbReference type="SUPFAM" id="SSF53901">
    <property type="entry name" value="Thiolase-like"/>
    <property type="match status" value="1"/>
</dbReference>
<sequence>MKKLFSGDEAGIGDATGIPASMVDNMPFDLGMEAAMAEMEMTMFSVVEDALQASKLAPSEVDILITATDTYVPVPSASAMIANCFKMRSDVRTYSLGGHACTSAIIVVELAQQLLKASKGKDRRRAKYELMHTERTLITSNAAYNCIKVRQAADGEAGCFLHKDDVLASASESLKLTLTKLAPRILPLSELMRAARSKKYKPRLGTAFDHILIHTGAAAVISAVVRGLGLEPKAAVPSSETLERFGNTMLCSTYYILANIESQNGVKKGDRILQLGFGSGFKCGAAFWRALRDVKDAQHRAWEPY</sequence>
<accession>A0ABR2YF83</accession>
<evidence type="ECO:0000256" key="3">
    <source>
        <dbReference type="ARBA" id="ARBA00022679"/>
    </source>
</evidence>
<dbReference type="EC" id="2.3.1.199" evidence="2"/>
<keyword evidence="3" id="KW-0808">Transferase</keyword>
<evidence type="ECO:0000259" key="5">
    <source>
        <dbReference type="Pfam" id="PF08541"/>
    </source>
</evidence>
<evidence type="ECO:0000256" key="2">
    <source>
        <dbReference type="ARBA" id="ARBA00012307"/>
    </source>
</evidence>
<dbReference type="Pfam" id="PF08392">
    <property type="entry name" value="FAE1_CUT1_RppA"/>
    <property type="match status" value="1"/>
</dbReference>
<dbReference type="Pfam" id="PF08541">
    <property type="entry name" value="ACP_syn_III_C"/>
    <property type="match status" value="1"/>
</dbReference>
<reference evidence="6 7" key="1">
    <citation type="journal article" date="2024" name="Nat. Commun.">
        <title>Phylogenomics reveals the evolutionary origins of lichenization in chlorophyte algae.</title>
        <authorList>
            <person name="Puginier C."/>
            <person name="Libourel C."/>
            <person name="Otte J."/>
            <person name="Skaloud P."/>
            <person name="Haon M."/>
            <person name="Grisel S."/>
            <person name="Petersen M."/>
            <person name="Berrin J.G."/>
            <person name="Delaux P.M."/>
            <person name="Dal Grande F."/>
            <person name="Keller J."/>
        </authorList>
    </citation>
    <scope>NUCLEOTIDE SEQUENCE [LARGE SCALE GENOMIC DNA]</scope>
    <source>
        <strain evidence="6 7">SAG 216-7</strain>
    </source>
</reference>
<evidence type="ECO:0000256" key="1">
    <source>
        <dbReference type="ARBA" id="ARBA00005531"/>
    </source>
</evidence>
<proteinExistence type="inferred from homology"/>
<comment type="similarity">
    <text evidence="1">Belongs to the thiolase-like superfamily. Chalcone/stilbene synthases family.</text>
</comment>
<feature type="domain" description="Beta-ketoacyl-[acyl-carrier-protein] synthase III C-terminal" evidence="5">
    <location>
        <begin position="209"/>
        <end position="289"/>
    </location>
</feature>
<dbReference type="InterPro" id="IPR013747">
    <property type="entry name" value="ACP_syn_III_C"/>
</dbReference>
<organism evidence="6 7">
    <name type="scientific">Coccomyxa subellipsoidea</name>
    <dbReference type="NCBI Taxonomy" id="248742"/>
    <lineage>
        <taxon>Eukaryota</taxon>
        <taxon>Viridiplantae</taxon>
        <taxon>Chlorophyta</taxon>
        <taxon>core chlorophytes</taxon>
        <taxon>Trebouxiophyceae</taxon>
        <taxon>Trebouxiophyceae incertae sedis</taxon>
        <taxon>Coccomyxaceae</taxon>
        <taxon>Coccomyxa</taxon>
    </lineage>
</organism>
<name>A0ABR2YF83_9CHLO</name>
<feature type="domain" description="FAE" evidence="4">
    <location>
        <begin position="9"/>
        <end position="120"/>
    </location>
</feature>
<evidence type="ECO:0000313" key="7">
    <source>
        <dbReference type="Proteomes" id="UP001491310"/>
    </source>
</evidence>
<evidence type="ECO:0000259" key="4">
    <source>
        <dbReference type="Pfam" id="PF08392"/>
    </source>
</evidence>
<dbReference type="PANTHER" id="PTHR31561">
    <property type="entry name" value="3-KETOACYL-COA SYNTHASE"/>
    <property type="match status" value="1"/>
</dbReference>